<feature type="region of interest" description="Disordered" evidence="1">
    <location>
        <begin position="39"/>
        <end position="89"/>
    </location>
</feature>
<keyword evidence="2" id="KW-0472">Membrane</keyword>
<gene>
    <name evidence="3" type="ORF">I9W82_003180</name>
</gene>
<reference evidence="3 4" key="1">
    <citation type="submission" date="2020-12" db="EMBL/GenBank/DDBJ databases">
        <title>Effect of drift, selection, and recombination on the evolution of hybrid genomes in Candida yeast pathogens.</title>
        <authorList>
            <person name="Mixao V."/>
            <person name="Ksiezopolska E."/>
            <person name="Saus E."/>
            <person name="Boekhout T."/>
            <person name="Gacser A."/>
            <person name="Gabaldon T."/>
        </authorList>
    </citation>
    <scope>NUCLEOTIDE SEQUENCE [LARGE SCALE GENOMIC DNA]</scope>
    <source>
        <strain evidence="3 4">BP57</strain>
    </source>
</reference>
<sequence>MIVVKQTRSVLNKVLPNAVNPLSGSDTPTKANPDVVTRNRAFSQSSQNDSLQRNGSIGRNRSIGRGNSKSKSRNHHSHRHHNNLTHEAIDDLIDNSNEENKSNGRAMEVSVESKDGNFKREKLTTLEWTLICIIAFLLLMVYMIT</sequence>
<evidence type="ECO:0000313" key="4">
    <source>
        <dbReference type="Proteomes" id="UP000669133"/>
    </source>
</evidence>
<organism evidence="3 4">
    <name type="scientific">Candida metapsilosis</name>
    <dbReference type="NCBI Taxonomy" id="273372"/>
    <lineage>
        <taxon>Eukaryota</taxon>
        <taxon>Fungi</taxon>
        <taxon>Dikarya</taxon>
        <taxon>Ascomycota</taxon>
        <taxon>Saccharomycotina</taxon>
        <taxon>Pichiomycetes</taxon>
        <taxon>Debaryomycetaceae</taxon>
        <taxon>Candida/Lodderomyces clade</taxon>
        <taxon>Candida</taxon>
    </lineage>
</organism>
<keyword evidence="4" id="KW-1185">Reference proteome</keyword>
<dbReference type="OrthoDB" id="10532359at2759"/>
<feature type="transmembrane region" description="Helical" evidence="2">
    <location>
        <begin position="123"/>
        <end position="144"/>
    </location>
</feature>
<feature type="compositionally biased region" description="Polar residues" evidence="1">
    <location>
        <begin position="40"/>
        <end position="52"/>
    </location>
</feature>
<feature type="compositionally biased region" description="Basic residues" evidence="1">
    <location>
        <begin position="68"/>
        <end position="83"/>
    </location>
</feature>
<dbReference type="GeneID" id="93651809"/>
<comment type="caution">
    <text evidence="3">The sequence shown here is derived from an EMBL/GenBank/DDBJ whole genome shotgun (WGS) entry which is preliminary data.</text>
</comment>
<accession>A0A8H7ZCP5</accession>
<protein>
    <submittedName>
        <fullName evidence="3">Uncharacterized protein</fullName>
    </submittedName>
</protein>
<name>A0A8H7ZCP5_9ASCO</name>
<feature type="compositionally biased region" description="Low complexity" evidence="1">
    <location>
        <begin position="53"/>
        <end position="67"/>
    </location>
</feature>
<dbReference type="AlphaFoldDB" id="A0A8H7ZCP5"/>
<keyword evidence="2" id="KW-0812">Transmembrane</keyword>
<proteinExistence type="predicted"/>
<evidence type="ECO:0000313" key="3">
    <source>
        <dbReference type="EMBL" id="KAG5419413.1"/>
    </source>
</evidence>
<evidence type="ECO:0000256" key="2">
    <source>
        <dbReference type="SAM" id="Phobius"/>
    </source>
</evidence>
<dbReference type="EMBL" id="JAEOAQ010000003">
    <property type="protein sequence ID" value="KAG5419413.1"/>
    <property type="molecule type" value="Genomic_DNA"/>
</dbReference>
<evidence type="ECO:0000256" key="1">
    <source>
        <dbReference type="SAM" id="MobiDB-lite"/>
    </source>
</evidence>
<dbReference type="RefSeq" id="XP_067548529.1">
    <property type="nucleotide sequence ID" value="XM_067692118.1"/>
</dbReference>
<dbReference type="Proteomes" id="UP000669133">
    <property type="component" value="Unassembled WGS sequence"/>
</dbReference>
<keyword evidence="2" id="KW-1133">Transmembrane helix</keyword>